<evidence type="ECO:0000256" key="7">
    <source>
        <dbReference type="SAM" id="MobiDB-lite"/>
    </source>
</evidence>
<dbReference type="InterPro" id="IPR018996">
    <property type="entry name" value="Man1/Src1-like_C"/>
</dbReference>
<evidence type="ECO:0000256" key="3">
    <source>
        <dbReference type="ARBA" id="ARBA00022692"/>
    </source>
</evidence>
<comment type="subcellular location">
    <subcellularLocation>
        <location evidence="1">Nucleus inner membrane</location>
    </subcellularLocation>
</comment>
<evidence type="ECO:0000256" key="2">
    <source>
        <dbReference type="ARBA" id="ARBA00022553"/>
    </source>
</evidence>
<dbReference type="Pfam" id="PF12949">
    <property type="entry name" value="HeH"/>
    <property type="match status" value="1"/>
</dbReference>
<dbReference type="PANTHER" id="PTHR47808">
    <property type="entry name" value="INNER NUCLEAR MEMBRANE PROTEIN HEH2-RELATED"/>
    <property type="match status" value="1"/>
</dbReference>
<dbReference type="AlphaFoldDB" id="A0AAN7TGI1"/>
<evidence type="ECO:0000313" key="10">
    <source>
        <dbReference type="EMBL" id="KAK5115768.1"/>
    </source>
</evidence>
<organism evidence="10 11">
    <name type="scientific">Meristemomyces frigidus</name>
    <dbReference type="NCBI Taxonomy" id="1508187"/>
    <lineage>
        <taxon>Eukaryota</taxon>
        <taxon>Fungi</taxon>
        <taxon>Dikarya</taxon>
        <taxon>Ascomycota</taxon>
        <taxon>Pezizomycotina</taxon>
        <taxon>Dothideomycetes</taxon>
        <taxon>Dothideomycetidae</taxon>
        <taxon>Mycosphaerellales</taxon>
        <taxon>Teratosphaeriaceae</taxon>
        <taxon>Meristemomyces</taxon>
    </lineage>
</organism>
<gene>
    <name evidence="10" type="ORF">LTR62_000857</name>
</gene>
<dbReference type="GO" id="GO:0005637">
    <property type="term" value="C:nuclear inner membrane"/>
    <property type="evidence" value="ECO:0007669"/>
    <property type="project" value="UniProtKB-SubCell"/>
</dbReference>
<protein>
    <recommendedName>
        <fullName evidence="12">LEM-like domain-containing protein</fullName>
    </recommendedName>
</protein>
<keyword evidence="2" id="KW-0597">Phosphoprotein</keyword>
<dbReference type="Proteomes" id="UP001310890">
    <property type="component" value="Unassembled WGS sequence"/>
</dbReference>
<dbReference type="InterPro" id="IPR044780">
    <property type="entry name" value="Heh2/Src1"/>
</dbReference>
<dbReference type="EMBL" id="JAVRRL010000011">
    <property type="protein sequence ID" value="KAK5115768.1"/>
    <property type="molecule type" value="Genomic_DNA"/>
</dbReference>
<dbReference type="GO" id="GO:0034399">
    <property type="term" value="C:nuclear periphery"/>
    <property type="evidence" value="ECO:0007669"/>
    <property type="project" value="TreeGrafter"/>
</dbReference>
<dbReference type="GO" id="GO:0005783">
    <property type="term" value="C:endoplasmic reticulum"/>
    <property type="evidence" value="ECO:0007669"/>
    <property type="project" value="TreeGrafter"/>
</dbReference>
<evidence type="ECO:0008006" key="12">
    <source>
        <dbReference type="Google" id="ProtNLM"/>
    </source>
</evidence>
<evidence type="ECO:0000259" key="9">
    <source>
        <dbReference type="Pfam" id="PF12949"/>
    </source>
</evidence>
<dbReference type="CDD" id="cd12935">
    <property type="entry name" value="LEM_like"/>
    <property type="match status" value="1"/>
</dbReference>
<dbReference type="Gene3D" id="1.10.10.1180">
    <property type="entry name" value="MAN1, winged-helix domain"/>
    <property type="match status" value="1"/>
</dbReference>
<evidence type="ECO:0000256" key="5">
    <source>
        <dbReference type="ARBA" id="ARBA00023136"/>
    </source>
</evidence>
<feature type="domain" description="Man1/Src1-like C-terminal" evidence="8">
    <location>
        <begin position="312"/>
        <end position="629"/>
    </location>
</feature>
<proteinExistence type="predicted"/>
<dbReference type="PANTHER" id="PTHR47808:SF2">
    <property type="entry name" value="LEM DOMAIN-CONTAINING PROTEIN 2"/>
    <property type="match status" value="1"/>
</dbReference>
<evidence type="ECO:0000313" key="11">
    <source>
        <dbReference type="Proteomes" id="UP001310890"/>
    </source>
</evidence>
<feature type="domain" description="HeH/LEM" evidence="9">
    <location>
        <begin position="13"/>
        <end position="47"/>
    </location>
</feature>
<name>A0AAN7TGI1_9PEZI</name>
<dbReference type="GO" id="GO:0071763">
    <property type="term" value="P:nuclear membrane organization"/>
    <property type="evidence" value="ECO:0007669"/>
    <property type="project" value="TreeGrafter"/>
</dbReference>
<keyword evidence="4" id="KW-1133">Transmembrane helix</keyword>
<accession>A0AAN7TGI1</accession>
<keyword evidence="3" id="KW-0812">Transmembrane</keyword>
<evidence type="ECO:0000256" key="6">
    <source>
        <dbReference type="ARBA" id="ARBA00023242"/>
    </source>
</evidence>
<evidence type="ECO:0000259" key="8">
    <source>
        <dbReference type="Pfam" id="PF09402"/>
    </source>
</evidence>
<feature type="region of interest" description="Disordered" evidence="7">
    <location>
        <begin position="662"/>
        <end position="682"/>
    </location>
</feature>
<evidence type="ECO:0000256" key="1">
    <source>
        <dbReference type="ARBA" id="ARBA00004540"/>
    </source>
</evidence>
<comment type="caution">
    <text evidence="10">The sequence shown here is derived from an EMBL/GenBank/DDBJ whole genome shotgun (WGS) entry which is preliminary data.</text>
</comment>
<dbReference type="Gene3D" id="1.10.720.40">
    <property type="match status" value="1"/>
</dbReference>
<dbReference type="InterPro" id="IPR011015">
    <property type="entry name" value="LEM/LEM-like_dom_sf"/>
</dbReference>
<sequence>MEDAAYLTPGFDPTTLTMPKLRSILVAHSVNYPSSAKKGQLVDLFNENVLPQASSIRISNARVKRTSRGIEDVASSQGTREDDEEYDDDMRVRPTTVTRSSRRSTRARTDEPEEVAPTPRGGRHSTAPPDDASRRVSVKHARPVAEVQEEPQPKRAAPVVRSRQSAVTPAKQETEGESPFSAENVFQRTSSPPVSRSRDPDRRRTTMTASRSTERRASRERRRISENIRPARESVLRPREQRDGVTVPTRRTFDMPVARTRGEEVIEPAEEFTPEEHNELVQAEQAGELVLAPRRAHRPTSNVTKVGPLALITALLVGLATLWRQEKLEVGYCGVGTPSTEIAGVEIPQWAEIARPQCEPCPQHAYCQDKLVTQCEPGFVLTQHPFSLGGLVPLPPSCEPDSAKARKVNAVKERAVEQLRERNAKYECGDSSKPELKEPELKKAIIASKRKDMSNEEFEDLWAAAIPEIQGADEIVSGADGSGHFTLRSTSLARIPLTCAVRRSLRETLRRYFWHVVAFLLLASGATYGRYRITSGRETEERAKMLASRALEMLRQQAALHAYDPEGYGEDYMAVAQLRDDVLRDEFSAGRRKVLWEAVQRKVEANSNVRPMVREGRAGDVGRVWEWVGAVGMIEGVTPGSGDRRKSGNRVSFGGVTSERLIEDRNDLDSSTGKWEEGRQYY</sequence>
<keyword evidence="5" id="KW-0472">Membrane</keyword>
<dbReference type="InterPro" id="IPR025856">
    <property type="entry name" value="HeH/LEM_domain"/>
</dbReference>
<dbReference type="InterPro" id="IPR041885">
    <property type="entry name" value="MAN1_winged_helix_dom"/>
</dbReference>
<feature type="compositionally biased region" description="Basic and acidic residues" evidence="7">
    <location>
        <begin position="212"/>
        <end position="243"/>
    </location>
</feature>
<evidence type="ECO:0000256" key="4">
    <source>
        <dbReference type="ARBA" id="ARBA00022989"/>
    </source>
</evidence>
<keyword evidence="6" id="KW-0539">Nucleus</keyword>
<reference evidence="10" key="1">
    <citation type="submission" date="2023-08" db="EMBL/GenBank/DDBJ databases">
        <title>Black Yeasts Isolated from many extreme environments.</title>
        <authorList>
            <person name="Coleine C."/>
            <person name="Stajich J.E."/>
            <person name="Selbmann L."/>
        </authorList>
    </citation>
    <scope>NUCLEOTIDE SEQUENCE</scope>
    <source>
        <strain evidence="10">CCFEE 5401</strain>
    </source>
</reference>
<dbReference type="GO" id="GO:0003682">
    <property type="term" value="F:chromatin binding"/>
    <property type="evidence" value="ECO:0007669"/>
    <property type="project" value="InterPro"/>
</dbReference>
<dbReference type="Pfam" id="PF09402">
    <property type="entry name" value="MSC"/>
    <property type="match status" value="1"/>
</dbReference>
<feature type="region of interest" description="Disordered" evidence="7">
    <location>
        <begin position="64"/>
        <end position="246"/>
    </location>
</feature>